<evidence type="ECO:0000256" key="1">
    <source>
        <dbReference type="ARBA" id="ARBA00004123"/>
    </source>
</evidence>
<dbReference type="SMART" id="SM00401">
    <property type="entry name" value="ZnF_GATA"/>
    <property type="match status" value="1"/>
</dbReference>
<dbReference type="InterPro" id="IPR039355">
    <property type="entry name" value="Transcription_factor_GATA"/>
</dbReference>
<dbReference type="PANTHER" id="PTHR10071:SF281">
    <property type="entry name" value="BOX A-BINDING FACTOR-RELATED"/>
    <property type="match status" value="1"/>
</dbReference>
<feature type="compositionally biased region" description="Low complexity" evidence="7">
    <location>
        <begin position="210"/>
        <end position="231"/>
    </location>
</feature>
<dbReference type="GO" id="GO:0000978">
    <property type="term" value="F:RNA polymerase II cis-regulatory region sequence-specific DNA binding"/>
    <property type="evidence" value="ECO:0007669"/>
    <property type="project" value="TreeGrafter"/>
</dbReference>
<keyword evidence="3 6" id="KW-0863">Zinc-finger</keyword>
<evidence type="ECO:0000256" key="4">
    <source>
        <dbReference type="ARBA" id="ARBA00022833"/>
    </source>
</evidence>
<evidence type="ECO:0000256" key="6">
    <source>
        <dbReference type="PROSITE-ProRule" id="PRU00094"/>
    </source>
</evidence>
<keyword evidence="2" id="KW-0479">Metal-binding</keyword>
<reference evidence="9" key="1">
    <citation type="submission" date="2022-07" db="EMBL/GenBank/DDBJ databases">
        <title>Phylogenomic reconstructions and comparative analyses of Kickxellomycotina fungi.</title>
        <authorList>
            <person name="Reynolds N.K."/>
            <person name="Stajich J.E."/>
            <person name="Barry K."/>
            <person name="Grigoriev I.V."/>
            <person name="Crous P."/>
            <person name="Smith M.E."/>
        </authorList>
    </citation>
    <scope>NUCLEOTIDE SEQUENCE</scope>
    <source>
        <strain evidence="9">NRRL 3115</strain>
    </source>
</reference>
<evidence type="ECO:0000259" key="8">
    <source>
        <dbReference type="PROSITE" id="PS50114"/>
    </source>
</evidence>
<organism evidence="9 10">
    <name type="scientific">Coemansia spiralis</name>
    <dbReference type="NCBI Taxonomy" id="417178"/>
    <lineage>
        <taxon>Eukaryota</taxon>
        <taxon>Fungi</taxon>
        <taxon>Fungi incertae sedis</taxon>
        <taxon>Zoopagomycota</taxon>
        <taxon>Kickxellomycotina</taxon>
        <taxon>Kickxellomycetes</taxon>
        <taxon>Kickxellales</taxon>
        <taxon>Kickxellaceae</taxon>
        <taxon>Coemansia</taxon>
    </lineage>
</organism>
<evidence type="ECO:0000256" key="2">
    <source>
        <dbReference type="ARBA" id="ARBA00022723"/>
    </source>
</evidence>
<dbReference type="Gene3D" id="3.30.50.10">
    <property type="entry name" value="Erythroid Transcription Factor GATA-1, subunit A"/>
    <property type="match status" value="1"/>
</dbReference>
<dbReference type="AlphaFoldDB" id="A0A9W8KYW9"/>
<comment type="caution">
    <text evidence="9">The sequence shown here is derived from an EMBL/GenBank/DDBJ whole genome shotgun (WGS) entry which is preliminary data.</text>
</comment>
<dbReference type="InterPro" id="IPR000679">
    <property type="entry name" value="Znf_GATA"/>
</dbReference>
<dbReference type="InterPro" id="IPR013088">
    <property type="entry name" value="Znf_NHR/GATA"/>
</dbReference>
<dbReference type="OrthoDB" id="515401at2759"/>
<feature type="region of interest" description="Disordered" evidence="7">
    <location>
        <begin position="416"/>
        <end position="441"/>
    </location>
</feature>
<dbReference type="SUPFAM" id="SSF57716">
    <property type="entry name" value="Glucocorticoid receptor-like (DNA-binding domain)"/>
    <property type="match status" value="1"/>
</dbReference>
<keyword evidence="4" id="KW-0862">Zinc</keyword>
<keyword evidence="5" id="KW-0539">Nucleus</keyword>
<dbReference type="Proteomes" id="UP001151518">
    <property type="component" value="Unassembled WGS sequence"/>
</dbReference>
<evidence type="ECO:0000256" key="7">
    <source>
        <dbReference type="SAM" id="MobiDB-lite"/>
    </source>
</evidence>
<dbReference type="CDD" id="cd00202">
    <property type="entry name" value="ZnF_GATA"/>
    <property type="match status" value="1"/>
</dbReference>
<dbReference type="PROSITE" id="PS50114">
    <property type="entry name" value="GATA_ZN_FINGER_2"/>
    <property type="match status" value="1"/>
</dbReference>
<dbReference type="EMBL" id="JANBTW010000028">
    <property type="protein sequence ID" value="KAJ2677793.1"/>
    <property type="molecule type" value="Genomic_DNA"/>
</dbReference>
<evidence type="ECO:0000256" key="3">
    <source>
        <dbReference type="ARBA" id="ARBA00022771"/>
    </source>
</evidence>
<comment type="subcellular location">
    <subcellularLocation>
        <location evidence="1">Nucleus</location>
    </subcellularLocation>
</comment>
<evidence type="ECO:0000256" key="5">
    <source>
        <dbReference type="ARBA" id="ARBA00023242"/>
    </source>
</evidence>
<dbReference type="Pfam" id="PF00320">
    <property type="entry name" value="GATA"/>
    <property type="match status" value="1"/>
</dbReference>
<gene>
    <name evidence="9" type="ORF">GGI25_002891</name>
</gene>
<name>A0A9W8KYW9_9FUNG</name>
<feature type="region of interest" description="Disordered" evidence="7">
    <location>
        <begin position="210"/>
        <end position="245"/>
    </location>
</feature>
<dbReference type="GO" id="GO:0000981">
    <property type="term" value="F:DNA-binding transcription factor activity, RNA polymerase II-specific"/>
    <property type="evidence" value="ECO:0007669"/>
    <property type="project" value="TreeGrafter"/>
</dbReference>
<evidence type="ECO:0000313" key="9">
    <source>
        <dbReference type="EMBL" id="KAJ2677793.1"/>
    </source>
</evidence>
<dbReference type="GO" id="GO:0000122">
    <property type="term" value="P:negative regulation of transcription by RNA polymerase II"/>
    <property type="evidence" value="ECO:0007669"/>
    <property type="project" value="TreeGrafter"/>
</dbReference>
<sequence>MPNDMISSAKLSTSLAPVDFPLPITSETPSTTAISAAVAVAAAHMEIDTNICTQPPYHYCVEASQQHSGVSNITNPPLQISFAGIPTVAATTNSNNMIDSAFLADITGGPSPHQQIPLSIAPQQQGTTFPVLASSPLPDALGDSSSMLQSNTASQSLLAHHTFGSGSVDASRNGPRLLRRRTQSGIAINHRRASSPANIPRCHPYIPRISSGNSMPSDMSSLRRSNSTTTLPPYMPGQNTVRSTGRSASNTFVIPAINQDGTYKRCANCMTAETPSWRRHPESQELLCNACGLYLRLHRRPRPITVDESGNIQVIRKNAAVQREPINLRAIEHSASGTLSPVNGMQMIHPVMNGTNMINGGVHTDGLQNVAEPFNAMHLGYYSSVNSGSQSTEFNVDEVFRFRLLEASAVCQSTPTSYHNNNNSGDASHASSIVESDQSSM</sequence>
<dbReference type="GO" id="GO:0008270">
    <property type="term" value="F:zinc ion binding"/>
    <property type="evidence" value="ECO:0007669"/>
    <property type="project" value="UniProtKB-KW"/>
</dbReference>
<dbReference type="PANTHER" id="PTHR10071">
    <property type="entry name" value="TRANSCRIPTION FACTOR GATA FAMILY MEMBER"/>
    <property type="match status" value="1"/>
</dbReference>
<accession>A0A9W8KYW9</accession>
<evidence type="ECO:0000313" key="10">
    <source>
        <dbReference type="Proteomes" id="UP001151518"/>
    </source>
</evidence>
<dbReference type="GO" id="GO:0005634">
    <property type="term" value="C:nucleus"/>
    <property type="evidence" value="ECO:0007669"/>
    <property type="project" value="UniProtKB-SubCell"/>
</dbReference>
<feature type="domain" description="GATA-type" evidence="8">
    <location>
        <begin position="264"/>
        <end position="316"/>
    </location>
</feature>
<dbReference type="GO" id="GO:0045944">
    <property type="term" value="P:positive regulation of transcription by RNA polymerase II"/>
    <property type="evidence" value="ECO:0007669"/>
    <property type="project" value="TreeGrafter"/>
</dbReference>
<proteinExistence type="predicted"/>
<protein>
    <recommendedName>
        <fullName evidence="8">GATA-type domain-containing protein</fullName>
    </recommendedName>
</protein>